<proteinExistence type="predicted"/>
<protein>
    <submittedName>
        <fullName evidence="2">Uncharacterized protein</fullName>
    </submittedName>
</protein>
<name>A0ABQ8TXN4_PERAM</name>
<dbReference type="Proteomes" id="UP001148838">
    <property type="component" value="Unassembled WGS sequence"/>
</dbReference>
<accession>A0ABQ8TXN4</accession>
<comment type="caution">
    <text evidence="2">The sequence shown here is derived from an EMBL/GenBank/DDBJ whole genome shotgun (WGS) entry which is preliminary data.</text>
</comment>
<evidence type="ECO:0000313" key="2">
    <source>
        <dbReference type="EMBL" id="KAJ4451467.1"/>
    </source>
</evidence>
<evidence type="ECO:0000313" key="3">
    <source>
        <dbReference type="Proteomes" id="UP001148838"/>
    </source>
</evidence>
<evidence type="ECO:0000256" key="1">
    <source>
        <dbReference type="SAM" id="MobiDB-lite"/>
    </source>
</evidence>
<dbReference type="EMBL" id="JAJSOF020000001">
    <property type="protein sequence ID" value="KAJ4451467.1"/>
    <property type="molecule type" value="Genomic_DNA"/>
</dbReference>
<sequence length="105" mass="11617">MSGLCEGDNAGEKLQPDNLPQPGIEPWPPGFAARRANRYSTGVDERRDIKKRHVLLLQPHWNMRVNTYKAGLELTDAGVTCARLALEPRDGCGCQGGARSRFLSR</sequence>
<keyword evidence="3" id="KW-1185">Reference proteome</keyword>
<feature type="region of interest" description="Disordered" evidence="1">
    <location>
        <begin position="1"/>
        <end position="28"/>
    </location>
</feature>
<reference evidence="2 3" key="1">
    <citation type="journal article" date="2022" name="Allergy">
        <title>Genome assembly and annotation of Periplaneta americana reveal a comprehensive cockroach allergen profile.</title>
        <authorList>
            <person name="Wang L."/>
            <person name="Xiong Q."/>
            <person name="Saelim N."/>
            <person name="Wang L."/>
            <person name="Nong W."/>
            <person name="Wan A.T."/>
            <person name="Shi M."/>
            <person name="Liu X."/>
            <person name="Cao Q."/>
            <person name="Hui J.H.L."/>
            <person name="Sookrung N."/>
            <person name="Leung T.F."/>
            <person name="Tungtrongchitr A."/>
            <person name="Tsui S.K.W."/>
        </authorList>
    </citation>
    <scope>NUCLEOTIDE SEQUENCE [LARGE SCALE GENOMIC DNA]</scope>
    <source>
        <strain evidence="2">PWHHKU_190912</strain>
    </source>
</reference>
<gene>
    <name evidence="2" type="ORF">ANN_02929</name>
</gene>
<organism evidence="2 3">
    <name type="scientific">Periplaneta americana</name>
    <name type="common">American cockroach</name>
    <name type="synonym">Blatta americana</name>
    <dbReference type="NCBI Taxonomy" id="6978"/>
    <lineage>
        <taxon>Eukaryota</taxon>
        <taxon>Metazoa</taxon>
        <taxon>Ecdysozoa</taxon>
        <taxon>Arthropoda</taxon>
        <taxon>Hexapoda</taxon>
        <taxon>Insecta</taxon>
        <taxon>Pterygota</taxon>
        <taxon>Neoptera</taxon>
        <taxon>Polyneoptera</taxon>
        <taxon>Dictyoptera</taxon>
        <taxon>Blattodea</taxon>
        <taxon>Blattoidea</taxon>
        <taxon>Blattidae</taxon>
        <taxon>Blattinae</taxon>
        <taxon>Periplaneta</taxon>
    </lineage>
</organism>